<dbReference type="GeneID" id="111102165"/>
<dbReference type="Proteomes" id="UP000694844">
    <property type="component" value="Chromosome 6"/>
</dbReference>
<dbReference type="PANTHER" id="PTHR33050">
    <property type="entry name" value="REVERSE TRANSCRIPTASE DOMAIN-CONTAINING PROTEIN"/>
    <property type="match status" value="1"/>
</dbReference>
<sequence>MSQECITEISWWIQQLEVWNGKQIKTQEPDLVIETDASTMGCGFNCLFPQVKMGGPWSPIEKKLHINALELKAASIAVKSMTKSKEKIHIHLKMDNVTGVTYVNKMGGTNSPILTEIAKDLWKYCLAKKITLTAEHLPGFLNQTADWESRNVSIISTNSWRLNPQIFTQIDLQWGPLEIDLFADRLNAQTEKYMSWKPDPFAVGTDAFLANWEGMKAYAFPPFSLIQRCVAKVQKEKGELVIVTPTWQTQPYYAMLLNMSIADPILLPPQRNLLLSQGGNHTL</sequence>
<evidence type="ECO:0000313" key="2">
    <source>
        <dbReference type="RefSeq" id="XP_022290524.1"/>
    </source>
</evidence>
<dbReference type="KEGG" id="cvn:111102165"/>
<dbReference type="RefSeq" id="XP_022290524.1">
    <property type="nucleotide sequence ID" value="XM_022434816.1"/>
</dbReference>
<keyword evidence="1" id="KW-1185">Reference proteome</keyword>
<proteinExistence type="predicted"/>
<reference evidence="2" key="1">
    <citation type="submission" date="2025-08" db="UniProtKB">
        <authorList>
            <consortium name="RefSeq"/>
        </authorList>
    </citation>
    <scope>IDENTIFICATION</scope>
    <source>
        <tissue evidence="2">Whole sample</tissue>
    </source>
</reference>
<dbReference type="AlphaFoldDB" id="A0A8B8AKG4"/>
<dbReference type="PANTHER" id="PTHR33050:SF7">
    <property type="entry name" value="RIBONUCLEASE H"/>
    <property type="match status" value="1"/>
</dbReference>
<organism evidence="1 2">
    <name type="scientific">Crassostrea virginica</name>
    <name type="common">Eastern oyster</name>
    <dbReference type="NCBI Taxonomy" id="6565"/>
    <lineage>
        <taxon>Eukaryota</taxon>
        <taxon>Metazoa</taxon>
        <taxon>Spiralia</taxon>
        <taxon>Lophotrochozoa</taxon>
        <taxon>Mollusca</taxon>
        <taxon>Bivalvia</taxon>
        <taxon>Autobranchia</taxon>
        <taxon>Pteriomorphia</taxon>
        <taxon>Ostreida</taxon>
        <taxon>Ostreoidea</taxon>
        <taxon>Ostreidae</taxon>
        <taxon>Crassostrea</taxon>
    </lineage>
</organism>
<gene>
    <name evidence="2" type="primary">LOC111102165</name>
</gene>
<protein>
    <submittedName>
        <fullName evidence="2">Uncharacterized protein LOC111102165</fullName>
    </submittedName>
</protein>
<evidence type="ECO:0000313" key="1">
    <source>
        <dbReference type="Proteomes" id="UP000694844"/>
    </source>
</evidence>
<name>A0A8B8AKG4_CRAVI</name>
<dbReference type="InterPro" id="IPR052055">
    <property type="entry name" value="Hepadnavirus_pol/RT"/>
</dbReference>
<dbReference type="CDD" id="cd09275">
    <property type="entry name" value="RNase_HI_RT_DIRS1"/>
    <property type="match status" value="1"/>
</dbReference>
<accession>A0A8B8AKG4</accession>
<dbReference type="OrthoDB" id="6140514at2759"/>